<proteinExistence type="predicted"/>
<protein>
    <submittedName>
        <fullName evidence="1">Uncharacterized protein</fullName>
    </submittedName>
</protein>
<organism evidence="1 2">
    <name type="scientific">Vaccinium darrowii</name>
    <dbReference type="NCBI Taxonomy" id="229202"/>
    <lineage>
        <taxon>Eukaryota</taxon>
        <taxon>Viridiplantae</taxon>
        <taxon>Streptophyta</taxon>
        <taxon>Embryophyta</taxon>
        <taxon>Tracheophyta</taxon>
        <taxon>Spermatophyta</taxon>
        <taxon>Magnoliopsida</taxon>
        <taxon>eudicotyledons</taxon>
        <taxon>Gunneridae</taxon>
        <taxon>Pentapetalae</taxon>
        <taxon>asterids</taxon>
        <taxon>Ericales</taxon>
        <taxon>Ericaceae</taxon>
        <taxon>Vaccinioideae</taxon>
        <taxon>Vaccinieae</taxon>
        <taxon>Vaccinium</taxon>
    </lineage>
</organism>
<evidence type="ECO:0000313" key="2">
    <source>
        <dbReference type="Proteomes" id="UP000828048"/>
    </source>
</evidence>
<comment type="caution">
    <text evidence="1">The sequence shown here is derived from an EMBL/GenBank/DDBJ whole genome shotgun (WGS) entry which is preliminary data.</text>
</comment>
<dbReference type="Proteomes" id="UP000828048">
    <property type="component" value="Chromosome 12"/>
</dbReference>
<evidence type="ECO:0000313" key="1">
    <source>
        <dbReference type="EMBL" id="KAH7863591.1"/>
    </source>
</evidence>
<accession>A0ACB7ZCV8</accession>
<keyword evidence="2" id="KW-1185">Reference proteome</keyword>
<dbReference type="EMBL" id="CM037162">
    <property type="protein sequence ID" value="KAH7863591.1"/>
    <property type="molecule type" value="Genomic_DNA"/>
</dbReference>
<name>A0ACB7ZCV8_9ERIC</name>
<gene>
    <name evidence="1" type="ORF">Vadar_019561</name>
</gene>
<sequence length="165" mass="19596">MDDADNNNYQGPQERGQGRPRLPNLSLMLNSHDRSSWKVKKILTRSDVNDLYRLMLKKTMVQEHILNKWNEGSRRAVIAVETEQGQTVEVWDANTDTTHGLVFKRWRSSGSFVFTHNWKTEFVNRRDLREGDEIGLRWDSEHSRFEFCVLSWAWVSVFHWSEKEK</sequence>
<reference evidence="1 2" key="1">
    <citation type="journal article" date="2021" name="Hortic Res">
        <title>High-quality reference genome and annotation aids understanding of berry development for evergreen blueberry (Vaccinium darrowii).</title>
        <authorList>
            <person name="Yu J."/>
            <person name="Hulse-Kemp A.M."/>
            <person name="Babiker E."/>
            <person name="Staton M."/>
        </authorList>
    </citation>
    <scope>NUCLEOTIDE SEQUENCE [LARGE SCALE GENOMIC DNA]</scope>
    <source>
        <strain evidence="2">cv. NJ 8807/NJ 8810</strain>
        <tissue evidence="1">Young leaf</tissue>
    </source>
</reference>